<dbReference type="OrthoDB" id="6021743at2759"/>
<feature type="region of interest" description="Disordered" evidence="1">
    <location>
        <begin position="644"/>
        <end position="663"/>
    </location>
</feature>
<accession>A0A2P8A903</accession>
<dbReference type="Proteomes" id="UP000243723">
    <property type="component" value="Unassembled WGS sequence"/>
</dbReference>
<reference evidence="3 4" key="1">
    <citation type="submission" date="2017-05" db="EMBL/GenBank/DDBJ databases">
        <title>Draft genome sequence of Elsinoe australis.</title>
        <authorList>
            <person name="Cheng Q."/>
        </authorList>
    </citation>
    <scope>NUCLEOTIDE SEQUENCE [LARGE SCALE GENOMIC DNA]</scope>
    <source>
        <strain evidence="3 4">NL1</strain>
    </source>
</reference>
<feature type="domain" description="Transcription factor IIIC 90kDa subunit N-terminal" evidence="2">
    <location>
        <begin position="19"/>
        <end position="483"/>
    </location>
</feature>
<comment type="caution">
    <text evidence="3">The sequence shown here is derived from an EMBL/GenBank/DDBJ whole genome shotgun (WGS) entry which is preliminary data.</text>
</comment>
<evidence type="ECO:0000259" key="2">
    <source>
        <dbReference type="Pfam" id="PF12657"/>
    </source>
</evidence>
<evidence type="ECO:0000313" key="3">
    <source>
        <dbReference type="EMBL" id="PSK56943.1"/>
    </source>
</evidence>
<feature type="compositionally biased region" description="Acidic residues" evidence="1">
    <location>
        <begin position="652"/>
        <end position="663"/>
    </location>
</feature>
<dbReference type="Pfam" id="PF12657">
    <property type="entry name" value="TFIIIC_delta"/>
    <property type="match status" value="1"/>
</dbReference>
<organism evidence="3 4">
    <name type="scientific">Elsinoe australis</name>
    <dbReference type="NCBI Taxonomy" id="40998"/>
    <lineage>
        <taxon>Eukaryota</taxon>
        <taxon>Fungi</taxon>
        <taxon>Dikarya</taxon>
        <taxon>Ascomycota</taxon>
        <taxon>Pezizomycotina</taxon>
        <taxon>Dothideomycetes</taxon>
        <taxon>Dothideomycetidae</taxon>
        <taxon>Myriangiales</taxon>
        <taxon>Elsinoaceae</taxon>
        <taxon>Elsinoe</taxon>
    </lineage>
</organism>
<protein>
    <recommendedName>
        <fullName evidence="2">Transcription factor IIIC 90kDa subunit N-terminal domain-containing protein</fullName>
    </recommendedName>
</protein>
<dbReference type="EMBL" id="NHZQ01000060">
    <property type="protein sequence ID" value="PSK56943.1"/>
    <property type="molecule type" value="Genomic_DNA"/>
</dbReference>
<proteinExistence type="predicted"/>
<evidence type="ECO:0000313" key="4">
    <source>
        <dbReference type="Proteomes" id="UP000243723"/>
    </source>
</evidence>
<keyword evidence="4" id="KW-1185">Reference proteome</keyword>
<dbReference type="AlphaFoldDB" id="A0A2P8A903"/>
<sequence>MDEVVIINGWTTSPDCVAWSYDNVIAVGVRDGLALLAPRSEGKSDNDSFWKVANLDASDFSQQEVPLRYPLPWKYFSLGQELSERHVVSIQWSPPGLGLFGRCMLAIMSANETVALYECDGKLDAKEHWHRRMVVNRFDENGNGQIVDESGKKLEAAQEKPQRSQRIKTFCWIPPPETHLGRPSLESRQTRKTFMLATCDDNADISVHVVQQPRDLLRPTQTSWQTSIVEQFSIIPDDIVPNQVLTCLPSTFTPPSAGNIDRLTWSPWISDGTNTLTSTLAYTYDSILHVIAVNAEFQDGKWKVVYHSAPERVDSSLIRSPLRWLPTPERVAQNTLIYFSSEGLNRLDVDCGPPPAIQKNLLCAQDMEWGNLTSLTFVKRKIEHTEICAALQLAELERGVSMYNLGSELEFPAAAPSWVKSMLKARRAQGKTFGHASNICSHIHGLATSPLGDFSAPCISFHPKEGLEYVIPASQEAFITITRETAHAEDKLFFTDNTLLQKHAIAAEVILPTLASLKDRESPLDPDIIEAQVFACLGYQEAHNEAVATRFSAGSDLPALAMLFRQRLLYQTDSMKLRVKRLVDIALKKLELPAAPELAVLNRLVSLTMELKEALPDAGAAGGRITKLHHIILRRLVAREQQVNGTASNNGPDEEEQNVESCE</sequence>
<dbReference type="STRING" id="40998.A0A2P8A903"/>
<evidence type="ECO:0000256" key="1">
    <source>
        <dbReference type="SAM" id="MobiDB-lite"/>
    </source>
</evidence>
<name>A0A2P8A903_9PEZI</name>
<dbReference type="InterPro" id="IPR024761">
    <property type="entry name" value="TFIIIC_delta_N"/>
</dbReference>
<gene>
    <name evidence="3" type="ORF">B9Z65_6567</name>
</gene>